<dbReference type="Pfam" id="PF02902">
    <property type="entry name" value="Peptidase_C48"/>
    <property type="match status" value="1"/>
</dbReference>
<sequence>MAVKVAALYEMVSTKGKNNKRVVKTGVNKTYYEYDHTQRTYQRATRGRKPETSTPFVPVILKTVKEEGEPFSTFWLVDVERVYMPLNLDNHWVVVKMNLKALRITM</sequence>
<keyword evidence="1" id="KW-0645">Protease</keyword>
<reference evidence="4 5" key="1">
    <citation type="submission" date="2018-10" db="EMBL/GenBank/DDBJ databases">
        <title>A high-quality apple genome assembly.</title>
        <authorList>
            <person name="Hu J."/>
        </authorList>
    </citation>
    <scope>NUCLEOTIDE SEQUENCE [LARGE SCALE GENOMIC DNA]</scope>
    <source>
        <strain evidence="5">cv. HFTH1</strain>
        <tissue evidence="4">Young leaf</tissue>
    </source>
</reference>
<gene>
    <name evidence="4" type="ORF">DVH24_034015</name>
</gene>
<dbReference type="EMBL" id="RDQH01000327">
    <property type="protein sequence ID" value="RXI09398.1"/>
    <property type="molecule type" value="Genomic_DNA"/>
</dbReference>
<comment type="caution">
    <text evidence="4">The sequence shown here is derived from an EMBL/GenBank/DDBJ whole genome shotgun (WGS) entry which is preliminary data.</text>
</comment>
<proteinExistence type="predicted"/>
<evidence type="ECO:0000313" key="5">
    <source>
        <dbReference type="Proteomes" id="UP000290289"/>
    </source>
</evidence>
<dbReference type="GO" id="GO:0006508">
    <property type="term" value="P:proteolysis"/>
    <property type="evidence" value="ECO:0007669"/>
    <property type="project" value="UniProtKB-KW"/>
</dbReference>
<protein>
    <recommendedName>
        <fullName evidence="3">Ubiquitin-like protease family profile domain-containing protein</fullName>
    </recommendedName>
</protein>
<organism evidence="4 5">
    <name type="scientific">Malus domestica</name>
    <name type="common">Apple</name>
    <name type="synonym">Pyrus malus</name>
    <dbReference type="NCBI Taxonomy" id="3750"/>
    <lineage>
        <taxon>Eukaryota</taxon>
        <taxon>Viridiplantae</taxon>
        <taxon>Streptophyta</taxon>
        <taxon>Embryophyta</taxon>
        <taxon>Tracheophyta</taxon>
        <taxon>Spermatophyta</taxon>
        <taxon>Magnoliopsida</taxon>
        <taxon>eudicotyledons</taxon>
        <taxon>Gunneridae</taxon>
        <taxon>Pentapetalae</taxon>
        <taxon>rosids</taxon>
        <taxon>fabids</taxon>
        <taxon>Rosales</taxon>
        <taxon>Rosaceae</taxon>
        <taxon>Amygdaloideae</taxon>
        <taxon>Maleae</taxon>
        <taxon>Malus</taxon>
    </lineage>
</organism>
<feature type="domain" description="Ubiquitin-like protease family profile" evidence="3">
    <location>
        <begin position="65"/>
        <end position="105"/>
    </location>
</feature>
<keyword evidence="5" id="KW-1185">Reference proteome</keyword>
<keyword evidence="2" id="KW-0378">Hydrolase</keyword>
<dbReference type="Proteomes" id="UP000290289">
    <property type="component" value="Chromosome 1"/>
</dbReference>
<accession>A0A498KNP3</accession>
<dbReference type="InterPro" id="IPR003653">
    <property type="entry name" value="Peptidase_C48_C"/>
</dbReference>
<dbReference type="AlphaFoldDB" id="A0A498KNP3"/>
<dbReference type="GO" id="GO:0008234">
    <property type="term" value="F:cysteine-type peptidase activity"/>
    <property type="evidence" value="ECO:0007669"/>
    <property type="project" value="InterPro"/>
</dbReference>
<name>A0A498KNP3_MALDO</name>
<evidence type="ECO:0000256" key="1">
    <source>
        <dbReference type="ARBA" id="ARBA00022670"/>
    </source>
</evidence>
<evidence type="ECO:0000256" key="2">
    <source>
        <dbReference type="ARBA" id="ARBA00022801"/>
    </source>
</evidence>
<evidence type="ECO:0000313" key="4">
    <source>
        <dbReference type="EMBL" id="RXI09398.1"/>
    </source>
</evidence>
<evidence type="ECO:0000259" key="3">
    <source>
        <dbReference type="Pfam" id="PF02902"/>
    </source>
</evidence>